<reference evidence="3 4" key="1">
    <citation type="submission" date="2016-10" db="EMBL/GenBank/DDBJ databases">
        <authorList>
            <person name="de Groot N.N."/>
        </authorList>
    </citation>
    <scope>NUCLEOTIDE SEQUENCE [LARGE SCALE GENOMIC DNA]</scope>
    <source>
        <strain evidence="3 4">DSM 19182</strain>
    </source>
</reference>
<dbReference type="EMBL" id="FOBL01000035">
    <property type="protein sequence ID" value="SEM21825.1"/>
    <property type="molecule type" value="Genomic_DNA"/>
</dbReference>
<proteinExistence type="predicted"/>
<evidence type="ECO:0000313" key="4">
    <source>
        <dbReference type="Proteomes" id="UP000198548"/>
    </source>
</evidence>
<reference evidence="2 5" key="2">
    <citation type="submission" date="2019-07" db="EMBL/GenBank/DDBJ databases">
        <title>Whole genome shotgun sequence of Alkalibacterium putridalgicola NBRC 103243.</title>
        <authorList>
            <person name="Hosoyama A."/>
            <person name="Uohara A."/>
            <person name="Ohji S."/>
            <person name="Ichikawa N."/>
        </authorList>
    </citation>
    <scope>NUCLEOTIDE SEQUENCE [LARGE SCALE GENOMIC DNA]</scope>
    <source>
        <strain evidence="2 5">NBRC 103243</strain>
    </source>
</reference>
<dbReference type="SUPFAM" id="SSF55729">
    <property type="entry name" value="Acyl-CoA N-acyltransferases (Nat)"/>
    <property type="match status" value="1"/>
</dbReference>
<dbReference type="RefSeq" id="WP_091489475.1">
    <property type="nucleotide sequence ID" value="NZ_BJUX01000004.1"/>
</dbReference>
<feature type="domain" description="N-acetyltransferase" evidence="1">
    <location>
        <begin position="8"/>
        <end position="144"/>
    </location>
</feature>
<dbReference type="InterPro" id="IPR053144">
    <property type="entry name" value="Acetyltransferase_Butenolide"/>
</dbReference>
<dbReference type="CDD" id="cd04301">
    <property type="entry name" value="NAT_SF"/>
    <property type="match status" value="1"/>
</dbReference>
<dbReference type="Proteomes" id="UP000198548">
    <property type="component" value="Unassembled WGS sequence"/>
</dbReference>
<protein>
    <submittedName>
        <fullName evidence="3">Acetyltransferase (GNAT) domain-containing protein</fullName>
    </submittedName>
    <submittedName>
        <fullName evidence="2">N-acetyltransferase</fullName>
    </submittedName>
</protein>
<dbReference type="InterPro" id="IPR000182">
    <property type="entry name" value="GNAT_dom"/>
</dbReference>
<dbReference type="Proteomes" id="UP000321425">
    <property type="component" value="Unassembled WGS sequence"/>
</dbReference>
<keyword evidence="5" id="KW-1185">Reference proteome</keyword>
<gene>
    <name evidence="2" type="ORF">APU01nite_05810</name>
    <name evidence="3" type="ORF">SAMN04488100_13521</name>
</gene>
<evidence type="ECO:0000313" key="3">
    <source>
        <dbReference type="EMBL" id="SEM21825.1"/>
    </source>
</evidence>
<dbReference type="InterPro" id="IPR016181">
    <property type="entry name" value="Acyl_CoA_acyltransferase"/>
</dbReference>
<name>A0A1H7WL23_9LACT</name>
<dbReference type="PANTHER" id="PTHR43233">
    <property type="entry name" value="FAMILY N-ACETYLTRANSFERASE, PUTATIVE (AFU_ORTHOLOGUE AFUA_6G03350)-RELATED"/>
    <property type="match status" value="1"/>
</dbReference>
<dbReference type="Pfam" id="PF00583">
    <property type="entry name" value="Acetyltransf_1"/>
    <property type="match status" value="1"/>
</dbReference>
<dbReference type="EMBL" id="BJUX01000004">
    <property type="protein sequence ID" value="GEK88542.1"/>
    <property type="molecule type" value="Genomic_DNA"/>
</dbReference>
<dbReference type="Gene3D" id="3.40.630.30">
    <property type="match status" value="1"/>
</dbReference>
<evidence type="ECO:0000259" key="1">
    <source>
        <dbReference type="PROSITE" id="PS51186"/>
    </source>
</evidence>
<dbReference type="PROSITE" id="PS51186">
    <property type="entry name" value="GNAT"/>
    <property type="match status" value="1"/>
</dbReference>
<accession>A0A1H7WL23</accession>
<dbReference type="AlphaFoldDB" id="A0A1H7WL23"/>
<keyword evidence="3" id="KW-0808">Transferase</keyword>
<evidence type="ECO:0000313" key="5">
    <source>
        <dbReference type="Proteomes" id="UP000321425"/>
    </source>
</evidence>
<dbReference type="STRING" id="426703.SAMN04488100_13521"/>
<dbReference type="GO" id="GO:0016747">
    <property type="term" value="F:acyltransferase activity, transferring groups other than amino-acyl groups"/>
    <property type="evidence" value="ECO:0007669"/>
    <property type="project" value="InterPro"/>
</dbReference>
<dbReference type="PANTHER" id="PTHR43233:SF1">
    <property type="entry name" value="FAMILY N-ACETYLTRANSFERASE, PUTATIVE (AFU_ORTHOLOGUE AFUA_6G03350)-RELATED"/>
    <property type="match status" value="1"/>
</dbReference>
<dbReference type="OrthoDB" id="9775804at2"/>
<sequence length="144" mass="16348">MNHKNPTITYSVNDLIDTSELMALYKSVGWTGYTDHPEKMKKILPGSLHYVSAWKDDQLVGLIRTVGDDASILYIQDILVHPEHQRLQIGTTLVKKVLDSYAHIRQIVLLTDDTEKTKAFYASLGFHSGEKLDSVAFIKMNWEA</sequence>
<evidence type="ECO:0000313" key="2">
    <source>
        <dbReference type="EMBL" id="GEK88542.1"/>
    </source>
</evidence>
<organism evidence="3 4">
    <name type="scientific">Alkalibacterium putridalgicola</name>
    <dbReference type="NCBI Taxonomy" id="426703"/>
    <lineage>
        <taxon>Bacteria</taxon>
        <taxon>Bacillati</taxon>
        <taxon>Bacillota</taxon>
        <taxon>Bacilli</taxon>
        <taxon>Lactobacillales</taxon>
        <taxon>Carnobacteriaceae</taxon>
        <taxon>Alkalibacterium</taxon>
    </lineage>
</organism>